<organism evidence="1 2">
    <name type="scientific">Sphaerobolus stellatus (strain SS14)</name>
    <dbReference type="NCBI Taxonomy" id="990650"/>
    <lineage>
        <taxon>Eukaryota</taxon>
        <taxon>Fungi</taxon>
        <taxon>Dikarya</taxon>
        <taxon>Basidiomycota</taxon>
        <taxon>Agaricomycotina</taxon>
        <taxon>Agaricomycetes</taxon>
        <taxon>Phallomycetidae</taxon>
        <taxon>Geastrales</taxon>
        <taxon>Sphaerobolaceae</taxon>
        <taxon>Sphaerobolus</taxon>
    </lineage>
</organism>
<proteinExistence type="predicted"/>
<dbReference type="HOGENOM" id="CLU_2279289_0_0_1"/>
<dbReference type="Proteomes" id="UP000054279">
    <property type="component" value="Unassembled WGS sequence"/>
</dbReference>
<gene>
    <name evidence="1" type="ORF">M422DRAFT_275935</name>
</gene>
<dbReference type="AlphaFoldDB" id="A0A0C9UDI2"/>
<evidence type="ECO:0000313" key="1">
    <source>
        <dbReference type="EMBL" id="KIJ23471.1"/>
    </source>
</evidence>
<reference evidence="1 2" key="1">
    <citation type="submission" date="2014-06" db="EMBL/GenBank/DDBJ databases">
        <title>Evolutionary Origins and Diversification of the Mycorrhizal Mutualists.</title>
        <authorList>
            <consortium name="DOE Joint Genome Institute"/>
            <consortium name="Mycorrhizal Genomics Consortium"/>
            <person name="Kohler A."/>
            <person name="Kuo A."/>
            <person name="Nagy L.G."/>
            <person name="Floudas D."/>
            <person name="Copeland A."/>
            <person name="Barry K.W."/>
            <person name="Cichocki N."/>
            <person name="Veneault-Fourrey C."/>
            <person name="LaButti K."/>
            <person name="Lindquist E.A."/>
            <person name="Lipzen A."/>
            <person name="Lundell T."/>
            <person name="Morin E."/>
            <person name="Murat C."/>
            <person name="Riley R."/>
            <person name="Ohm R."/>
            <person name="Sun H."/>
            <person name="Tunlid A."/>
            <person name="Henrissat B."/>
            <person name="Grigoriev I.V."/>
            <person name="Hibbett D.S."/>
            <person name="Martin F."/>
        </authorList>
    </citation>
    <scope>NUCLEOTIDE SEQUENCE [LARGE SCALE GENOMIC DNA]</scope>
    <source>
        <strain evidence="1 2">SS14</strain>
    </source>
</reference>
<keyword evidence="2" id="KW-1185">Reference proteome</keyword>
<sequence>MALILDTLHLPLHHDLSYLVTFNLIIDYIEDIYANDYRLTVLWDPIENLGQTSMYMHKIVLHVCCIIFGTSPSAPGLKMLLGNFVGSFIDLLYLLLIGNTVY</sequence>
<evidence type="ECO:0000313" key="2">
    <source>
        <dbReference type="Proteomes" id="UP000054279"/>
    </source>
</evidence>
<accession>A0A0C9UDI2</accession>
<protein>
    <submittedName>
        <fullName evidence="1">Uncharacterized protein</fullName>
    </submittedName>
</protein>
<dbReference type="EMBL" id="KN837663">
    <property type="protein sequence ID" value="KIJ23471.1"/>
    <property type="molecule type" value="Genomic_DNA"/>
</dbReference>
<name>A0A0C9UDI2_SPHS4</name>